<gene>
    <name evidence="2" type="ORF">GCM10011594_21240</name>
</gene>
<dbReference type="SUPFAM" id="SSF55729">
    <property type="entry name" value="Acyl-CoA N-acyltransferases (Nat)"/>
    <property type="match status" value="1"/>
</dbReference>
<dbReference type="Pfam" id="PF13302">
    <property type="entry name" value="Acetyltransf_3"/>
    <property type="match status" value="1"/>
</dbReference>
<proteinExistence type="predicted"/>
<dbReference type="Proteomes" id="UP000655208">
    <property type="component" value="Unassembled WGS sequence"/>
</dbReference>
<protein>
    <submittedName>
        <fullName evidence="2">Acetyltransferase</fullName>
    </submittedName>
</protein>
<name>A0A917WGD9_9ACTN</name>
<reference evidence="2" key="1">
    <citation type="journal article" date="2014" name="Int. J. Syst. Evol. Microbiol.">
        <title>Complete genome sequence of Corynebacterium casei LMG S-19264T (=DSM 44701T), isolated from a smear-ripened cheese.</title>
        <authorList>
            <consortium name="US DOE Joint Genome Institute (JGI-PGF)"/>
            <person name="Walter F."/>
            <person name="Albersmeier A."/>
            <person name="Kalinowski J."/>
            <person name="Ruckert C."/>
        </authorList>
    </citation>
    <scope>NUCLEOTIDE SEQUENCE</scope>
    <source>
        <strain evidence="2">CGMCC 4.7308</strain>
    </source>
</reference>
<dbReference type="GO" id="GO:0016747">
    <property type="term" value="F:acyltransferase activity, transferring groups other than amino-acyl groups"/>
    <property type="evidence" value="ECO:0007669"/>
    <property type="project" value="InterPro"/>
</dbReference>
<keyword evidence="3" id="KW-1185">Reference proteome</keyword>
<reference evidence="2" key="2">
    <citation type="submission" date="2020-09" db="EMBL/GenBank/DDBJ databases">
        <authorList>
            <person name="Sun Q."/>
            <person name="Zhou Y."/>
        </authorList>
    </citation>
    <scope>NUCLEOTIDE SEQUENCE</scope>
    <source>
        <strain evidence="2">CGMCC 4.7308</strain>
    </source>
</reference>
<accession>A0A917WGD9</accession>
<organism evidence="2 3">
    <name type="scientific">Nakamurella endophytica</name>
    <dbReference type="NCBI Taxonomy" id="1748367"/>
    <lineage>
        <taxon>Bacteria</taxon>
        <taxon>Bacillati</taxon>
        <taxon>Actinomycetota</taxon>
        <taxon>Actinomycetes</taxon>
        <taxon>Nakamurellales</taxon>
        <taxon>Nakamurellaceae</taxon>
        <taxon>Nakamurella</taxon>
    </lineage>
</organism>
<evidence type="ECO:0000259" key="1">
    <source>
        <dbReference type="PROSITE" id="PS51186"/>
    </source>
</evidence>
<dbReference type="AlphaFoldDB" id="A0A917WGD9"/>
<feature type="domain" description="N-acetyltransferase" evidence="1">
    <location>
        <begin position="15"/>
        <end position="186"/>
    </location>
</feature>
<dbReference type="RefSeq" id="WP_188941436.1">
    <property type="nucleotide sequence ID" value="NZ_BMNA01000003.1"/>
</dbReference>
<dbReference type="Gene3D" id="3.40.630.30">
    <property type="match status" value="1"/>
</dbReference>
<dbReference type="PANTHER" id="PTHR43610">
    <property type="entry name" value="BLL6696 PROTEIN"/>
    <property type="match status" value="1"/>
</dbReference>
<sequence>MTVFADKPTLQGSRVLLRPFRPSDVDAMGPVLADPDVLRLTGSVHSTDEALGRPAELDLRTRRWYETRAEQTDRLDLAVVDRERDRCVGEVVLNEWDAANLSCNFRILLGLEGRDRGLGTEAIRMLLDHAFAATPVHRIGLEVLDVNPRARHVYQRCGFREEGRLRAAFRFDGQWVDSVLMSVLREDREPG</sequence>
<dbReference type="InterPro" id="IPR016181">
    <property type="entry name" value="Acyl_CoA_acyltransferase"/>
</dbReference>
<dbReference type="PANTHER" id="PTHR43610:SF1">
    <property type="entry name" value="N-ACETYLTRANSFERASE DOMAIN-CONTAINING PROTEIN"/>
    <property type="match status" value="1"/>
</dbReference>
<evidence type="ECO:0000313" key="2">
    <source>
        <dbReference type="EMBL" id="GGM00922.1"/>
    </source>
</evidence>
<dbReference type="EMBL" id="BMNA01000003">
    <property type="protein sequence ID" value="GGM00922.1"/>
    <property type="molecule type" value="Genomic_DNA"/>
</dbReference>
<dbReference type="InterPro" id="IPR000182">
    <property type="entry name" value="GNAT_dom"/>
</dbReference>
<evidence type="ECO:0000313" key="3">
    <source>
        <dbReference type="Proteomes" id="UP000655208"/>
    </source>
</evidence>
<comment type="caution">
    <text evidence="2">The sequence shown here is derived from an EMBL/GenBank/DDBJ whole genome shotgun (WGS) entry which is preliminary data.</text>
</comment>
<dbReference type="PROSITE" id="PS51186">
    <property type="entry name" value="GNAT"/>
    <property type="match status" value="1"/>
</dbReference>